<reference evidence="6" key="1">
    <citation type="submission" date="2016-10" db="EMBL/GenBank/DDBJ databases">
        <authorList>
            <person name="Varghese N."/>
            <person name="Submissions S."/>
        </authorList>
    </citation>
    <scope>NUCLEOTIDE SEQUENCE [LARGE SCALE GENOMIC DNA]</scope>
    <source>
        <strain evidence="6">CGMCC 4.7047</strain>
    </source>
</reference>
<keyword evidence="1" id="KW-0479">Metal-binding</keyword>
<keyword evidence="5" id="KW-0808">Transferase</keyword>
<evidence type="ECO:0000313" key="5">
    <source>
        <dbReference type="EMBL" id="SFT10264.1"/>
    </source>
</evidence>
<feature type="binding site" evidence="1">
    <location>
        <position position="34"/>
    </location>
    <ligand>
        <name>Zn(2+)</name>
        <dbReference type="ChEBI" id="CHEBI:29105"/>
    </ligand>
</feature>
<sequence length="290" mass="30774">MSASTPPPFDALRCPLCRQPLGRRATSLRCPAGHAFDLARQGYASLLTGSRAPAGADTQAMVAARDAFLAAGHYAPLARALAEEAAGAQVPPDGTVLDAGTGTGYYLAAVLDALPAAQGIGLDLSKYALRRAARAHPRLAAAVWDVWRPLPLPDARVDLLLNVFAPRNGPEFHRVLRPGGTLLVITPTARHLSGLPRERLGLLAIDPDKDRRLRRTLEGHFAPAGSRRLEYTAHLPAPDVAHLVGMGPSAHHLDSDATRAWLAERPGPVPVTISVTLSRHHPREGMTGTG</sequence>
<dbReference type="Pfam" id="PF13649">
    <property type="entry name" value="Methyltransf_25"/>
    <property type="match status" value="1"/>
</dbReference>
<keyword evidence="1" id="KW-0862">Zinc</keyword>
<dbReference type="InterPro" id="IPR029063">
    <property type="entry name" value="SAM-dependent_MTases_sf"/>
</dbReference>
<feature type="binding site" evidence="2">
    <location>
        <begin position="103"/>
        <end position="104"/>
    </location>
    <ligand>
        <name>S-adenosyl-L-methionine</name>
        <dbReference type="ChEBI" id="CHEBI:59789"/>
    </ligand>
</feature>
<dbReference type="RefSeq" id="WP_093843905.1">
    <property type="nucleotide sequence ID" value="NZ_CP054938.1"/>
</dbReference>
<protein>
    <submittedName>
        <fullName evidence="5">23S rRNA (Guanine745-N1)-methyltransferase</fullName>
    </submittedName>
</protein>
<keyword evidence="6" id="KW-1185">Reference proteome</keyword>
<dbReference type="Gene3D" id="3.40.50.150">
    <property type="entry name" value="Vaccinia Virus protein VP39"/>
    <property type="match status" value="1"/>
</dbReference>
<evidence type="ECO:0000259" key="3">
    <source>
        <dbReference type="Pfam" id="PF13649"/>
    </source>
</evidence>
<organism evidence="5 6">
    <name type="scientific">Streptomyces harbinensis</name>
    <dbReference type="NCBI Taxonomy" id="1176198"/>
    <lineage>
        <taxon>Bacteria</taxon>
        <taxon>Bacillati</taxon>
        <taxon>Actinomycetota</taxon>
        <taxon>Actinomycetes</taxon>
        <taxon>Kitasatosporales</taxon>
        <taxon>Streptomycetaceae</taxon>
        <taxon>Streptomyces</taxon>
    </lineage>
</organism>
<feature type="binding site" evidence="1">
    <location>
        <position position="14"/>
    </location>
    <ligand>
        <name>Zn(2+)</name>
        <dbReference type="ChEBI" id="CHEBI:29105"/>
    </ligand>
</feature>
<dbReference type="EMBL" id="FPAB01000007">
    <property type="protein sequence ID" value="SFT10264.1"/>
    <property type="molecule type" value="Genomic_DNA"/>
</dbReference>
<feature type="binding site" evidence="1">
    <location>
        <position position="30"/>
    </location>
    <ligand>
        <name>Zn(2+)</name>
        <dbReference type="ChEBI" id="CHEBI:29105"/>
    </ligand>
</feature>
<dbReference type="PIRSF" id="PIRSF018249">
    <property type="entry name" value="MyrA_prd"/>
    <property type="match status" value="1"/>
</dbReference>
<name>A0A1I6V9M2_9ACTN</name>
<dbReference type="InterPro" id="IPR041698">
    <property type="entry name" value="Methyltransf_25"/>
</dbReference>
<dbReference type="InterPro" id="IPR016718">
    <property type="entry name" value="rRNA_m1G-MeTrfase_A_prd"/>
</dbReference>
<gene>
    <name evidence="5" type="ORF">SAMN05444716_107210</name>
</gene>
<dbReference type="GO" id="GO:0046872">
    <property type="term" value="F:metal ion binding"/>
    <property type="evidence" value="ECO:0007669"/>
    <property type="project" value="UniProtKB-KW"/>
</dbReference>
<accession>A0A1I6V9M2</accession>
<evidence type="ECO:0000256" key="1">
    <source>
        <dbReference type="PIRSR" id="PIRSR018249-1"/>
    </source>
</evidence>
<dbReference type="Proteomes" id="UP000198873">
    <property type="component" value="Unassembled WGS sequence"/>
</dbReference>
<dbReference type="InterPro" id="IPR050508">
    <property type="entry name" value="Methyltransf_Superfamily"/>
</dbReference>
<dbReference type="STRING" id="1176198.SAMN05444716_107210"/>
<feature type="binding site" evidence="2">
    <location>
        <position position="74"/>
    </location>
    <ligand>
        <name>S-adenosyl-L-methionine</name>
        <dbReference type="ChEBI" id="CHEBI:59789"/>
    </ligand>
</feature>
<dbReference type="CDD" id="cd02440">
    <property type="entry name" value="AdoMet_MTases"/>
    <property type="match status" value="1"/>
</dbReference>
<dbReference type="SUPFAM" id="SSF53335">
    <property type="entry name" value="S-adenosyl-L-methionine-dependent methyltransferases"/>
    <property type="match status" value="1"/>
</dbReference>
<dbReference type="GO" id="GO:0008168">
    <property type="term" value="F:methyltransferase activity"/>
    <property type="evidence" value="ECO:0007669"/>
    <property type="project" value="UniProtKB-KW"/>
</dbReference>
<feature type="binding site" evidence="2">
    <location>
        <position position="191"/>
    </location>
    <ligand>
        <name>S-adenosyl-L-methionine</name>
        <dbReference type="ChEBI" id="CHEBI:59789"/>
    </ligand>
</feature>
<dbReference type="InterPro" id="IPR048647">
    <property type="entry name" value="RlmA_N"/>
</dbReference>
<proteinExistence type="predicted"/>
<evidence type="ECO:0000313" key="6">
    <source>
        <dbReference type="Proteomes" id="UP000198873"/>
    </source>
</evidence>
<keyword evidence="2" id="KW-0949">S-adenosyl-L-methionine</keyword>
<evidence type="ECO:0000256" key="2">
    <source>
        <dbReference type="PIRSR" id="PIRSR018249-2"/>
    </source>
</evidence>
<keyword evidence="5" id="KW-0489">Methyltransferase</keyword>
<feature type="domain" description="Methyltransferase" evidence="3">
    <location>
        <begin position="96"/>
        <end position="180"/>
    </location>
</feature>
<feature type="binding site" evidence="1">
    <location>
        <position position="17"/>
    </location>
    <ligand>
        <name>Zn(2+)</name>
        <dbReference type="ChEBI" id="CHEBI:29105"/>
    </ligand>
</feature>
<dbReference type="AlphaFoldDB" id="A0A1I6V9M2"/>
<dbReference type="Pfam" id="PF21302">
    <property type="entry name" value="Zn_ribbon_RlmA"/>
    <property type="match status" value="1"/>
</dbReference>
<dbReference type="GO" id="GO:0032259">
    <property type="term" value="P:methylation"/>
    <property type="evidence" value="ECO:0007669"/>
    <property type="project" value="UniProtKB-KW"/>
</dbReference>
<feature type="domain" description="23S rRNA (guanine(745)-N(1))-methyltransferase N-terminal" evidence="4">
    <location>
        <begin position="13"/>
        <end position="47"/>
    </location>
</feature>
<dbReference type="PANTHER" id="PTHR42912">
    <property type="entry name" value="METHYLTRANSFERASE"/>
    <property type="match status" value="1"/>
</dbReference>
<evidence type="ECO:0000259" key="4">
    <source>
        <dbReference type="Pfam" id="PF21302"/>
    </source>
</evidence>